<dbReference type="PANTHER" id="PTHR36848">
    <property type="entry name" value="DNA-BINDING PROTEIN (PUTATIVE SECRETED PROTEIN)-RELATED"/>
    <property type="match status" value="1"/>
</dbReference>
<accession>A0A9D2DSH2</accession>
<evidence type="ECO:0000313" key="2">
    <source>
        <dbReference type="Proteomes" id="UP000824041"/>
    </source>
</evidence>
<organism evidence="1 2">
    <name type="scientific">Candidatus Blautia faecigallinarum</name>
    <dbReference type="NCBI Taxonomy" id="2838488"/>
    <lineage>
        <taxon>Bacteria</taxon>
        <taxon>Bacillati</taxon>
        <taxon>Bacillota</taxon>
        <taxon>Clostridia</taxon>
        <taxon>Lachnospirales</taxon>
        <taxon>Lachnospiraceae</taxon>
        <taxon>Blautia</taxon>
    </lineage>
</organism>
<dbReference type="PANTHER" id="PTHR36848:SF2">
    <property type="entry name" value="SECRETED PROTEIN"/>
    <property type="match status" value="1"/>
</dbReference>
<name>A0A9D2DSH2_9FIRM</name>
<dbReference type="Proteomes" id="UP000824041">
    <property type="component" value="Unassembled WGS sequence"/>
</dbReference>
<reference evidence="1" key="1">
    <citation type="journal article" date="2021" name="PeerJ">
        <title>Extensive microbial diversity within the chicken gut microbiome revealed by metagenomics and culture.</title>
        <authorList>
            <person name="Gilroy R."/>
            <person name="Ravi A."/>
            <person name="Getino M."/>
            <person name="Pursley I."/>
            <person name="Horton D.L."/>
            <person name="Alikhan N.F."/>
            <person name="Baker D."/>
            <person name="Gharbi K."/>
            <person name="Hall N."/>
            <person name="Watson M."/>
            <person name="Adriaenssens E.M."/>
            <person name="Foster-Nyarko E."/>
            <person name="Jarju S."/>
            <person name="Secka A."/>
            <person name="Antonio M."/>
            <person name="Oren A."/>
            <person name="Chaudhuri R.R."/>
            <person name="La Ragione R."/>
            <person name="Hildebrand F."/>
            <person name="Pallen M.J."/>
        </authorList>
    </citation>
    <scope>NUCLEOTIDE SEQUENCE</scope>
    <source>
        <strain evidence="1">14324</strain>
    </source>
</reference>
<evidence type="ECO:0000313" key="1">
    <source>
        <dbReference type="EMBL" id="HIZ22129.1"/>
    </source>
</evidence>
<comment type="caution">
    <text evidence="1">The sequence shown here is derived from an EMBL/GenBank/DDBJ whole genome shotgun (WGS) entry which is preliminary data.</text>
</comment>
<dbReference type="InterPro" id="IPR053161">
    <property type="entry name" value="Ulvan_degrading_GH"/>
</dbReference>
<proteinExistence type="predicted"/>
<dbReference type="AlphaFoldDB" id="A0A9D2DSH2"/>
<protein>
    <submittedName>
        <fullName evidence="1">Uncharacterized protein</fullName>
    </submittedName>
</protein>
<gene>
    <name evidence="1" type="ORF">IAA21_04930</name>
</gene>
<reference evidence="1" key="2">
    <citation type="submission" date="2021-04" db="EMBL/GenBank/DDBJ databases">
        <authorList>
            <person name="Gilroy R."/>
        </authorList>
    </citation>
    <scope>NUCLEOTIDE SEQUENCE</scope>
    <source>
        <strain evidence="1">14324</strain>
    </source>
</reference>
<sequence length="719" mass="83213">MDREQFLHPDLKYKMKTIIHKWPEKEELLMDAVKAFGYGGVATNPDQDNGYTSNPENLEKFDRILKRLQDKGLGYWIYDEKGYPSGYAGGLALKDHPELEAKGFYMIRRLAVEPKQVEFHLDEESDKIIWAARYPVDHSVMNASIIEYEKMESVPFTDRVCTWDLKENEALFIFCVKSAYEGSHLTHNVCSRSRYINILDEKAVRRFLDVCYEPIAKYSREAYQNAIAVFTDEPSLVTAYIQGDEVWPYALAPWKEGLFEDFEREYGYSLLPYLPQIFEGRDSSYTTRVHFYELIGKLIAKSYVGQISRWCREHGTRFSGHYLAEESLRFHVLYYGSYLKVLEASDYPGVDVLAAYPKIYHYNTTRFAQMAARKKGSNGLMTELCPFIDIPYFEKEPVRYATGILNLLYLGGCRCINSYFSSDFASYDPAIPEAYKGYMSREEARWVNDYVGRMGWMLDGVPNDCGTFVYYALEDVQAKTRPEHCAQESVNCDTDRSLLSLTRKIYEAGHDYQFADREDVVKAAKESVEGEARISGMAVKNLIFPAMDVIWPDTWEALKTLREKGVTIWFADKLPAARVGERVRFAEYDFREEALREPECREKEGFRAVSETEILEGLKSREEGLKLTGIEPGTDEKEIQTHTPMLLKARYKKEGKTIYFVVNNSEEDVRTAWEFPQADRAEVWNPSDGSVRILQKGEKLELISYRGKFLIFEDGENYE</sequence>
<dbReference type="EMBL" id="DXBU01000067">
    <property type="protein sequence ID" value="HIZ22129.1"/>
    <property type="molecule type" value="Genomic_DNA"/>
</dbReference>